<keyword evidence="7" id="KW-1185">Reference proteome</keyword>
<feature type="region of interest" description="Disordered" evidence="4">
    <location>
        <begin position="84"/>
        <end position="180"/>
    </location>
</feature>
<feature type="domain" description="Chromo" evidence="5">
    <location>
        <begin position="26"/>
        <end position="84"/>
    </location>
</feature>
<reference evidence="6 7" key="1">
    <citation type="submission" date="2016-12" db="EMBL/GenBank/DDBJ databases">
        <title>The genomes of Aspergillus section Nigri reveals drivers in fungal speciation.</title>
        <authorList>
            <consortium name="DOE Joint Genome Institute"/>
            <person name="Vesth T.C."/>
            <person name="Nybo J."/>
            <person name="Theobald S."/>
            <person name="Brandl J."/>
            <person name="Frisvad J.C."/>
            <person name="Nielsen K.F."/>
            <person name="Lyhne E.K."/>
            <person name="Kogle M.E."/>
            <person name="Kuo A."/>
            <person name="Riley R."/>
            <person name="Clum A."/>
            <person name="Nolan M."/>
            <person name="Lipzen A."/>
            <person name="Salamov A."/>
            <person name="Henrissat B."/>
            <person name="Wiebenga A."/>
            <person name="De Vries R.P."/>
            <person name="Grigoriev I.V."/>
            <person name="Mortensen U.H."/>
            <person name="Andersen M.R."/>
            <person name="Baker S.E."/>
        </authorList>
    </citation>
    <scope>NUCLEOTIDE SEQUENCE [LARGE SCALE GENOMIC DNA]</scope>
    <source>
        <strain evidence="6 7">IBT 23096</strain>
    </source>
</reference>
<evidence type="ECO:0000259" key="5">
    <source>
        <dbReference type="PROSITE" id="PS50013"/>
    </source>
</evidence>
<dbReference type="Pfam" id="PF00385">
    <property type="entry name" value="Chromo"/>
    <property type="match status" value="1"/>
</dbReference>
<dbReference type="PROSITE" id="PS50013">
    <property type="entry name" value="CHROMO_2"/>
    <property type="match status" value="1"/>
</dbReference>
<dbReference type="GO" id="GO:0005634">
    <property type="term" value="C:nucleus"/>
    <property type="evidence" value="ECO:0007669"/>
    <property type="project" value="UniProtKB-SubCell"/>
</dbReference>
<evidence type="ECO:0000256" key="3">
    <source>
        <dbReference type="ARBA" id="ARBA00023242"/>
    </source>
</evidence>
<comment type="subunit">
    <text evidence="2">Component of the NuA4 histone acetyltransferase complex.</text>
</comment>
<dbReference type="PANTHER" id="PTHR22812">
    <property type="entry name" value="CHROMOBOX PROTEIN"/>
    <property type="match status" value="1"/>
</dbReference>
<organism evidence="6 7">
    <name type="scientific">Aspergillus steynii IBT 23096</name>
    <dbReference type="NCBI Taxonomy" id="1392250"/>
    <lineage>
        <taxon>Eukaryota</taxon>
        <taxon>Fungi</taxon>
        <taxon>Dikarya</taxon>
        <taxon>Ascomycota</taxon>
        <taxon>Pezizomycotina</taxon>
        <taxon>Eurotiomycetes</taxon>
        <taxon>Eurotiomycetidae</taxon>
        <taxon>Eurotiales</taxon>
        <taxon>Aspergillaceae</taxon>
        <taxon>Aspergillus</taxon>
        <taxon>Aspergillus subgen. Circumdati</taxon>
    </lineage>
</organism>
<dbReference type="Proteomes" id="UP000234275">
    <property type="component" value="Unassembled WGS sequence"/>
</dbReference>
<sequence>MPVEADDDVDSISTTSTLSSEQESEYEVEQIFAEKRFPDGIKYLVKWANYPMYRCSWEPEHCFNTPGALLDWCQKKKDVQEGREAPFDLDEWQNQQDAREQARAQRRQRREEQRRKNRIRSQNKRNRAALDATSSHAPTSRIAATAEKPDLHTRAQSPPLGQRAMKTSPATSPPVLFGNSQKSASLLRLKEPSNGKPGKHFNLSTRWRYEKAKTDEPAPNANQLELLRPSEWHSRPLANAAKTGPIEGPSQTEKAGESSKRNDSSVPNVHVQNPQTLLMDSSVSTEPSFGPGKPPPQQGDSSRNLGHSGDRQGPIPAMPEGEPLVPQRLPGPLSHVTSNRRFFNPGEVLVELYYGPEKTAIGSARLCGLTPATRSRILYRKTQYSVELWFQHLCTLDDYDRLCLNTFNQNYCTGWFEGFRDTEMNISRMAQDLRRRDLLAVSIPAHESQNVLLAYPPGSRDFDFLQTKFRGRAGFSLCLTARSQLGPIERLNGRTKRNQAFTTIESRPSIPGPVNEHPCPTKTQGEASNGRNAVVPEAPVLPLPQEPHTSDPALIDKPHEMQGPPTVNPTLSPSTRFSDGFGEPMDLDRPTPPWMAPPSTVADTDNEQRLSNDQETVGFDLIDWFKRQYGVTFSMLLDSKQTAGFYVMYPGHFGQVDAQSDAQCEILMAFLQKHTTQTYSSRQSKDWETFTLMERGVALFHENFVDFDTLPSLSSLLRKDITFWSFSLQAPHDYAGHPAHFHRIFPQGNVFLLTEDAMLARPERTAAFLAWFRDNLKKKFPGTWKLMVRPNILEWVLKQFDKQHPSKRGIWIVIHQLIMELGLSANADVSPEVDIVENAVISPNLPSYGSSVNDQRPNNASGLTEETRRADRLAEFFAGWALVQRHQYRRFFLISGIEPLDRWKRWKHVITDQHYRGVMSTYKIDYGFYWSKIQGQKGGTATEERIQNTPLAYTPQTPRASGFRSEQPLAATSTTYNYPQPYQ</sequence>
<comment type="caution">
    <text evidence="6">The sequence shown here is derived from an EMBL/GenBank/DDBJ whole genome shotgun (WGS) entry which is preliminary data.</text>
</comment>
<evidence type="ECO:0000256" key="4">
    <source>
        <dbReference type="SAM" id="MobiDB-lite"/>
    </source>
</evidence>
<feature type="compositionally biased region" description="Polar residues" evidence="4">
    <location>
        <begin position="970"/>
        <end position="983"/>
    </location>
</feature>
<proteinExistence type="predicted"/>
<dbReference type="InterPro" id="IPR051219">
    <property type="entry name" value="Heterochromatin_chromo-domain"/>
</dbReference>
<protein>
    <recommendedName>
        <fullName evidence="5">Chromo domain-containing protein</fullName>
    </recommendedName>
</protein>
<feature type="compositionally biased region" description="Acidic residues" evidence="4">
    <location>
        <begin position="1"/>
        <end position="10"/>
    </location>
</feature>
<feature type="compositionally biased region" description="Basic and acidic residues" evidence="4">
    <location>
        <begin position="97"/>
        <end position="114"/>
    </location>
</feature>
<comment type="subcellular location">
    <subcellularLocation>
        <location evidence="1">Nucleus</location>
    </subcellularLocation>
</comment>
<keyword evidence="3" id="KW-0539">Nucleus</keyword>
<dbReference type="EMBL" id="MSFO01000008">
    <property type="protein sequence ID" value="PLB45263.1"/>
    <property type="molecule type" value="Genomic_DNA"/>
</dbReference>
<dbReference type="SUPFAM" id="SSF54160">
    <property type="entry name" value="Chromo domain-like"/>
    <property type="match status" value="1"/>
</dbReference>
<evidence type="ECO:0000256" key="1">
    <source>
        <dbReference type="ARBA" id="ARBA00004123"/>
    </source>
</evidence>
<dbReference type="Gene3D" id="2.40.50.40">
    <property type="match status" value="1"/>
</dbReference>
<feature type="region of interest" description="Disordered" evidence="4">
    <location>
        <begin position="1"/>
        <end position="24"/>
    </location>
</feature>
<dbReference type="OrthoDB" id="1918685at2759"/>
<feature type="region of interest" description="Disordered" evidence="4">
    <location>
        <begin position="505"/>
        <end position="529"/>
    </location>
</feature>
<evidence type="ECO:0000313" key="7">
    <source>
        <dbReference type="Proteomes" id="UP000234275"/>
    </source>
</evidence>
<name>A0A2I2FXC2_9EURO</name>
<evidence type="ECO:0000313" key="6">
    <source>
        <dbReference type="EMBL" id="PLB45263.1"/>
    </source>
</evidence>
<dbReference type="InterPro" id="IPR023780">
    <property type="entry name" value="Chromo_domain"/>
</dbReference>
<gene>
    <name evidence="6" type="ORF">P170DRAFT_467809</name>
</gene>
<dbReference type="InterPro" id="IPR000953">
    <property type="entry name" value="Chromo/chromo_shadow_dom"/>
</dbReference>
<evidence type="ECO:0000256" key="2">
    <source>
        <dbReference type="ARBA" id="ARBA00011353"/>
    </source>
</evidence>
<feature type="region of interest" description="Disordered" evidence="4">
    <location>
        <begin position="950"/>
        <end position="983"/>
    </location>
</feature>
<accession>A0A2I2FXC2</accession>
<feature type="region of interest" description="Disordered" evidence="4">
    <location>
        <begin position="240"/>
        <end position="269"/>
    </location>
</feature>
<dbReference type="InterPro" id="IPR016197">
    <property type="entry name" value="Chromo-like_dom_sf"/>
</dbReference>
<dbReference type="AlphaFoldDB" id="A0A2I2FXC2"/>
<dbReference type="GO" id="GO:0006338">
    <property type="term" value="P:chromatin remodeling"/>
    <property type="evidence" value="ECO:0007669"/>
    <property type="project" value="UniProtKB-ARBA"/>
</dbReference>
<feature type="compositionally biased region" description="Low complexity" evidence="4">
    <location>
        <begin position="11"/>
        <end position="21"/>
    </location>
</feature>
<feature type="region of interest" description="Disordered" evidence="4">
    <location>
        <begin position="186"/>
        <end position="205"/>
    </location>
</feature>
<feature type="compositionally biased region" description="Basic residues" evidence="4">
    <location>
        <begin position="115"/>
        <end position="127"/>
    </location>
</feature>
<dbReference type="CDD" id="cd18966">
    <property type="entry name" value="chromodomain"/>
    <property type="match status" value="1"/>
</dbReference>
<feature type="compositionally biased region" description="Polar residues" evidence="4">
    <location>
        <begin position="950"/>
        <end position="959"/>
    </location>
</feature>
<dbReference type="RefSeq" id="XP_024700565.1">
    <property type="nucleotide sequence ID" value="XM_024852493.1"/>
</dbReference>
<dbReference type="STRING" id="1392250.A0A2I2FXC2"/>
<feature type="region of interest" description="Disordered" evidence="4">
    <location>
        <begin position="281"/>
        <end position="329"/>
    </location>
</feature>
<dbReference type="VEuPathDB" id="FungiDB:P170DRAFT_467809"/>
<feature type="compositionally biased region" description="Basic and acidic residues" evidence="4">
    <location>
        <begin position="254"/>
        <end position="263"/>
    </location>
</feature>
<dbReference type="GeneID" id="36560191"/>